<feature type="region of interest" description="Disordered" evidence="1">
    <location>
        <begin position="824"/>
        <end position="843"/>
    </location>
</feature>
<proteinExistence type="predicted"/>
<dbReference type="EMBL" id="JAVREO010000008">
    <property type="protein sequence ID" value="MDT0267673.1"/>
    <property type="molecule type" value="Genomic_DNA"/>
</dbReference>
<evidence type="ECO:0000256" key="2">
    <source>
        <dbReference type="SAM" id="Phobius"/>
    </source>
</evidence>
<comment type="caution">
    <text evidence="3">The sequence shown here is derived from an EMBL/GenBank/DDBJ whole genome shotgun (WGS) entry which is preliminary data.</text>
</comment>
<keyword evidence="2" id="KW-0472">Membrane</keyword>
<organism evidence="3 4">
    <name type="scientific">Streptomyces chisholmiae</name>
    <dbReference type="NCBI Taxonomy" id="3075540"/>
    <lineage>
        <taxon>Bacteria</taxon>
        <taxon>Bacillati</taxon>
        <taxon>Actinomycetota</taxon>
        <taxon>Actinomycetes</taxon>
        <taxon>Kitasatosporales</taxon>
        <taxon>Streptomycetaceae</taxon>
        <taxon>Streptomyces</taxon>
    </lineage>
</organism>
<reference evidence="4" key="1">
    <citation type="submission" date="2023-07" db="EMBL/GenBank/DDBJ databases">
        <title>30 novel species of actinomycetes from the DSMZ collection.</title>
        <authorList>
            <person name="Nouioui I."/>
        </authorList>
    </citation>
    <scope>NUCLEOTIDE SEQUENCE [LARGE SCALE GENOMIC DNA]</scope>
    <source>
        <strain evidence="4">DSM 44915</strain>
    </source>
</reference>
<accession>A0ABU2JSH8</accession>
<keyword evidence="2" id="KW-1133">Transmembrane helix</keyword>
<dbReference type="RefSeq" id="WP_311667756.1">
    <property type="nucleotide sequence ID" value="NZ_JAVREO010000008.1"/>
</dbReference>
<feature type="compositionally biased region" description="Basic and acidic residues" evidence="1">
    <location>
        <begin position="1"/>
        <end position="16"/>
    </location>
</feature>
<name>A0ABU2JSH8_9ACTN</name>
<evidence type="ECO:0000256" key="1">
    <source>
        <dbReference type="SAM" id="MobiDB-lite"/>
    </source>
</evidence>
<sequence>MARDPDWSALNLEKDPTPGSPGEIDIVLDSHRQLISHAQRLDAGLTVVMSPTHGDFVGASAEALRDEVEQRLVNFVRTFRTGHEQAHAALERFQQVMVEEQEIADGALAEARELEKDDPRIEVLTRRAQEAGERLAAAGDVAAAEIELARDAITSPVKHDACKEFWDFFLWFALAISVVGIMFGGGFGLAAFLVNIGVLVGAVFGSALGKLNPLEIVFGLLGIMAMTTRAAVSFRQIGNWIRESARPFRHSEAWKELLAKVGRGTVTLLTAPPRLLVVGGISLARLVLTGLDNGAGLLARGWANGGFTGVLHEVGAGLLASFHAGRRAIRELAHRVDRGLGGIPSELGRYLRLHLNPYTWTGIILPVSAREIRGAVARYQGWFGKAADDAPTVTRADWSTALYDSVVRRGIFQEFRHGFEWVNGVRVDTRAFSKSPTGTVVTQADFEKFQPFRYATFNMAGKLGGLFVPSYQSTPGGGAAAGAFFQGSTTDVPHFVPAVDFAFSGRGLRIGITDTSLEAGGIRNNLVDIPFGGSVATRQPVAVAHLPAPGGELAAIAAPVLPPNPLGASLGSGRQVTAVVDWESGARLQLTYQAGQLHIVPVGGSMSDISIQVLGEVRHVPAEGLTLPASQLLTPVPARNAGDASTVAGRSTSDTVRMDLHVNDAPPLQLSMTDRLINFSIPEPVNSRYALDVLGSDLPSFQQAIKRSAGAPNLAPALPTSLDRYDALGVTQSDVNRVEINTGDSAVSVGLGKGYSFSPGLSETTTPPNWREISGQDLSPGGSTTVGGISVHRDGTPTLGIGQIEFHTLGTSDDALRTALNANEQALPPPGGERNVPAGTGLHGPPPPVLGTDHPLWDINPSVASWNTLRTLGVPAGREPSLADLTARWANLYQPQYTNGPDQAAGPVNPGRGAGVARSPLVAVPLEGLGGLHLVHGSGRSPAVVGVGSVSRNVVTLEGGVDGADLFLVRASDESFAAFRSDGTRHPVAVREVGDTFELDWNSGTWRFDQRGLRVHGLAETVLGAVPEVGPVVPRTVTAFPVTGVESGVTGVRRAELVGLGRLELQPTGVGTVTGEGGVVTHVAREVVEGRELLAGTVIVRPVSGGGEPGLFDLSTGARVSGVEVDDLVDGLYRVRAGESGWVVDTDTGVVLGGAGRQLAGAWELWGQGSGPRVLDDGIERVPSPAEPSPVVTPPVPASVNQALDPDLTVPSERGRGTVHDPDGGAALVNRSGLPARHTLHFPADRDPFVRGPNGVEVPVHRLADGAGTGQPEYLVRIPGHRPVVVTQDGTLTRVAVDVSPANRVADLVTLPLDGSAPRAYRDHMPVPVPVTRGPEPYLFGLGPAGQRAIYDLNGFVMLTERGITSGPLTGNFLLRPLGANVHPRVVTPELAPVPGVLAVNPFGPGHLVTMEQGSHTLSAAGRHDFDVVWFRGPRGEASGDFAVLPREGGSRFAELGRQDLGAGAVYRGGAAPVRLTDQVTAVDNRIFRQTDAGVVTVYDGQGHWIGSGRWVTDGGWEGHALIRTPSGAYQLMHPEIQTAGLRVSELPDNLVAVEAWGVREVLTTEGRQVRVIEVRHPRREGGHILVVYPPNGGLVALRVHGGADGVPPLITRMPDGTVTETHGGARIHLHLPSETWIYSAARGRFRWHAQRPPEPPTDQVVRHAADGVPELYEGDRLVLDSLVTELAPGRYLVETRGGVPWTVGPDRSRAFVDVVRLRSGDGSLTGALAFQDLAGGGPAEVFRPGRGLTGEQVGAAGPGQFSVAGETGRTSDVYGELGHLEGRGYHFTGDLTVLLPTTGNPVVLSRAPGTPIESVRRFGDDGLIVDRADLGLVTPDGEVTHRFTRLDRRDEDLFVLTPVHGGGDPVLYQDGIASASPVTVGAEITVRIGAQRAHYSPRGEWLRDVYLPAPGSSLHELLGEGNGLAFDGPGGPSWVEGPNGARVPGSAVERLNAETFAVTVGGRRGLVNADGGLTGHVHAVEPVGDTLPGGFVALPAEGGRWGGRYDAQWRPVLALTAFDEDGPLGGLSDAYRFGMWREDRPPVLVDTDGVPSPPDTSLTRLAGNDEEEMYLARVGERYGLVNEEGGDSHGMVELLGPGGRGTGLFASSPLPEVQEFRRVFDLAGHVWVDDVVAEGGAVSFGRGYARFEYGESDGVLRSWSVELEHGSLAGLQLGWTRSDGFATAPGLSASWVGADHVLVELSGSRFLVGADGETAVPAVVLTGRPGYQDLLVVGGAGGGVYPLPRTLDGASVDSPVRWDPETGHLVVHEADGTTVRYTEDGQFVAEGMGTGGRPELSAAERDLLTGLDRVRLAGAPPPAPGSHVYRVFVQHGFEPAEQTDVVVRGLGVPDQAAGPVNPGRGAGVARSPLVAVPLEGLGGLHLVHGSGRSPAVVGAGSVSRNVVTLEGGVDGADLFLVRTSDESFAAFRQDGTRHPVAVREVGETFELDWNSGTWRFDQRGLRVHGLAETVLGAVPEVGPVVPRTVTAFPVTGVESGVTGVRRAELVGLGRLELQPTGLGTVTGEGGVVTHVAREVVEGRELLAGTVIVRPVSGGGEPGLFDLSTGARVSGVEVDDLVDGLYRVRAGESGWVVDRDSGEVLAGTGQLWGHGVGPRALGGEPDRLPAPAEPSAEVTPPVSASVNQGLDPDLTVRGEPGRRTIHAPDGGALLRERAITSGPLRGNVLLAPLRDGVRPRVVTSELASIPDVLGVHRFENRYLVAMGRDSHLLSATGRAQDDVVWLRGPGGEETGEFTVLSRERFGVFGEDLPPAPVYRLGDEVVRLPGLARANADQIFRVADDGRVTVYGGQGDWIGSGRFVEGGSWEGHVLIGTPTGRLQLLDPDAPTAWFVLSRVSDDLVSVNVAGGGGLLTVEGRHVPSTIFVDPTDEAAMIVVARWPNAAPVAYRARNDGIGTLVFERLPDGTVTGTLDGTRFHFHQPTETWTFGNAGGDPLAHHRHLATPPTDHVVRHSADGVPRLYEGDRPVPHSHVTELAPGRYLVTVARNLAWTLGPDGSRAFVDVVRFTNGEGRLTGALAFQDLSGRGPAEVYRPGLGVTGEQVRAAHEDMFSVTSVTGRFGDVYDHVGLPQGREIHYPGDITLVVPLTGAPIAMIGGRQSLDLMVHRLGPDLFLVEGAAGRSVVNLQGEVTHDFVRLDRPGQDLFLLTPVHGGGAPVLYQGGLRTDHGVIVGDEITVLINSVGMRFTPQGEWLRDVRFSSPTNPLHEVLGDGRGVALDREGVSWVEDLHGARVPGTTVTHYADLDNAALVTAGDQGGLVSSTGYLTHRVGPANAGSVLPDGFIARPLDLEDATYVLDAQRRLALMSVPVESDHPLLGGRSTP</sequence>
<dbReference type="Proteomes" id="UP001183410">
    <property type="component" value="Unassembled WGS sequence"/>
</dbReference>
<evidence type="ECO:0000313" key="3">
    <source>
        <dbReference type="EMBL" id="MDT0267673.1"/>
    </source>
</evidence>
<evidence type="ECO:0000313" key="4">
    <source>
        <dbReference type="Proteomes" id="UP001183410"/>
    </source>
</evidence>
<gene>
    <name evidence="3" type="ORF">RM844_15405</name>
</gene>
<feature type="region of interest" description="Disordered" evidence="1">
    <location>
        <begin position="2611"/>
        <end position="2649"/>
    </location>
</feature>
<feature type="region of interest" description="Disordered" evidence="1">
    <location>
        <begin position="1"/>
        <end position="21"/>
    </location>
</feature>
<keyword evidence="2" id="KW-0812">Transmembrane</keyword>
<keyword evidence="4" id="KW-1185">Reference proteome</keyword>
<feature type="transmembrane region" description="Helical" evidence="2">
    <location>
        <begin position="165"/>
        <end position="183"/>
    </location>
</feature>
<protein>
    <submittedName>
        <fullName evidence="3">Uncharacterized protein</fullName>
    </submittedName>
</protein>